<keyword evidence="2" id="KW-1185">Reference proteome</keyword>
<name>A0A9E7R6V2_9EURY</name>
<dbReference type="Proteomes" id="UP001057580">
    <property type="component" value="Chromosome"/>
</dbReference>
<dbReference type="RefSeq" id="WP_260643761.1">
    <property type="nucleotide sequence ID" value="NZ_CP104003.1"/>
</dbReference>
<protein>
    <submittedName>
        <fullName evidence="1">Uncharacterized protein</fullName>
    </submittedName>
</protein>
<dbReference type="AlphaFoldDB" id="A0A9E7R6V2"/>
<evidence type="ECO:0000313" key="1">
    <source>
        <dbReference type="EMBL" id="UWM56647.1"/>
    </source>
</evidence>
<accession>A0A9E7R6V2</accession>
<dbReference type="KEGG" id="ssai:N0B31_10205"/>
<dbReference type="GeneID" id="74942797"/>
<proteinExistence type="predicted"/>
<sequence>MTALGFIAGIVFMLGDVLKGLVTDSDASLGESQSMGLWMWGIDMTAWMLFGDRDFPFLPDF</sequence>
<gene>
    <name evidence="1" type="ORF">N0B31_10205</name>
</gene>
<dbReference type="EMBL" id="CP104003">
    <property type="protein sequence ID" value="UWM56647.1"/>
    <property type="molecule type" value="Genomic_DNA"/>
</dbReference>
<organism evidence="1 2">
    <name type="scientific">Salinirubellus salinus</name>
    <dbReference type="NCBI Taxonomy" id="1364945"/>
    <lineage>
        <taxon>Archaea</taxon>
        <taxon>Methanobacteriati</taxon>
        <taxon>Methanobacteriota</taxon>
        <taxon>Stenosarchaea group</taxon>
        <taxon>Halobacteria</taxon>
        <taxon>Halobacteriales</taxon>
        <taxon>Natronomonadaceae</taxon>
        <taxon>Salinirubellus</taxon>
    </lineage>
</organism>
<evidence type="ECO:0000313" key="2">
    <source>
        <dbReference type="Proteomes" id="UP001057580"/>
    </source>
</evidence>
<reference evidence="1" key="1">
    <citation type="submission" date="2022-09" db="EMBL/GenBank/DDBJ databases">
        <title>Diverse halophilic archaea isolated from saline environments.</title>
        <authorList>
            <person name="Cui H.-L."/>
        </authorList>
    </citation>
    <scope>NUCLEOTIDE SEQUENCE</scope>
    <source>
        <strain evidence="1">ZS-35-S2</strain>
    </source>
</reference>